<evidence type="ECO:0000313" key="7">
    <source>
        <dbReference type="EMBL" id="MEY8040236.1"/>
    </source>
</evidence>
<feature type="transmembrane region" description="Helical" evidence="6">
    <location>
        <begin position="91"/>
        <end position="109"/>
    </location>
</feature>
<dbReference type="CDD" id="cd15904">
    <property type="entry name" value="TSPO_MBR"/>
    <property type="match status" value="1"/>
</dbReference>
<evidence type="ECO:0000256" key="6">
    <source>
        <dbReference type="SAM" id="Phobius"/>
    </source>
</evidence>
<comment type="caution">
    <text evidence="7">The sequence shown here is derived from an EMBL/GenBank/DDBJ whole genome shotgun (WGS) entry which is preliminary data.</text>
</comment>
<evidence type="ECO:0000256" key="3">
    <source>
        <dbReference type="ARBA" id="ARBA00022692"/>
    </source>
</evidence>
<accession>A0ABV4CGT3</accession>
<protein>
    <submittedName>
        <fullName evidence="7">TspO/MBR family protein</fullName>
    </submittedName>
</protein>
<proteinExistence type="inferred from homology"/>
<dbReference type="PIRSF" id="PIRSF005859">
    <property type="entry name" value="PBR"/>
    <property type="match status" value="1"/>
</dbReference>
<comment type="similarity">
    <text evidence="2">Belongs to the TspO/BZRP family.</text>
</comment>
<keyword evidence="8" id="KW-1185">Reference proteome</keyword>
<dbReference type="PANTHER" id="PTHR10057:SF0">
    <property type="entry name" value="TRANSLOCATOR PROTEIN"/>
    <property type="match status" value="1"/>
</dbReference>
<evidence type="ECO:0000256" key="4">
    <source>
        <dbReference type="ARBA" id="ARBA00022989"/>
    </source>
</evidence>
<dbReference type="InterPro" id="IPR038330">
    <property type="entry name" value="TspO/MBR-related_sf"/>
</dbReference>
<organism evidence="7 8">
    <name type="scientific">Saccharopolyspora cebuensis</name>
    <dbReference type="NCBI Taxonomy" id="418759"/>
    <lineage>
        <taxon>Bacteria</taxon>
        <taxon>Bacillati</taxon>
        <taxon>Actinomycetota</taxon>
        <taxon>Actinomycetes</taxon>
        <taxon>Pseudonocardiales</taxon>
        <taxon>Pseudonocardiaceae</taxon>
        <taxon>Saccharopolyspora</taxon>
    </lineage>
</organism>
<evidence type="ECO:0000313" key="8">
    <source>
        <dbReference type="Proteomes" id="UP001564626"/>
    </source>
</evidence>
<dbReference type="RefSeq" id="WP_345365599.1">
    <property type="nucleotide sequence ID" value="NZ_BAABII010000016.1"/>
</dbReference>
<dbReference type="PANTHER" id="PTHR10057">
    <property type="entry name" value="PERIPHERAL-TYPE BENZODIAZEPINE RECEPTOR"/>
    <property type="match status" value="1"/>
</dbReference>
<sequence length="168" mass="17954">MPTATTRNRPPVRSAVVAAVLFAAAVALVAAVGSWAAATSAEQYAALRLPGWAPPAALFGPVWTVLYVLLAFAGWRLWYRAADGRELRRSLTWYGVGLVLNALWTPLFFAAQARAWALLDIALLDVAVVGLLVLAARRDRLAAAALVPYLLWVLYATALTAAILTLNG</sequence>
<feature type="transmembrane region" description="Helical" evidence="6">
    <location>
        <begin position="57"/>
        <end position="79"/>
    </location>
</feature>
<feature type="transmembrane region" description="Helical" evidence="6">
    <location>
        <begin position="115"/>
        <end position="134"/>
    </location>
</feature>
<keyword evidence="3 6" id="KW-0812">Transmembrane</keyword>
<comment type="subcellular location">
    <subcellularLocation>
        <location evidence="1">Membrane</location>
        <topology evidence="1">Multi-pass membrane protein</topology>
    </subcellularLocation>
</comment>
<dbReference type="EMBL" id="JBGEHV010000019">
    <property type="protein sequence ID" value="MEY8040236.1"/>
    <property type="molecule type" value="Genomic_DNA"/>
</dbReference>
<keyword evidence="4 6" id="KW-1133">Transmembrane helix</keyword>
<dbReference type="InterPro" id="IPR004307">
    <property type="entry name" value="TspO_MBR"/>
</dbReference>
<dbReference type="Proteomes" id="UP001564626">
    <property type="component" value="Unassembled WGS sequence"/>
</dbReference>
<reference evidence="7 8" key="1">
    <citation type="submission" date="2024-08" db="EMBL/GenBank/DDBJ databases">
        <title>Genome mining of Saccharopolyspora cebuensis PGLac3 from Nigerian medicinal plant.</title>
        <authorList>
            <person name="Ezeobiora C.E."/>
            <person name="Igbokwe N.H."/>
            <person name="Amin D.H."/>
            <person name="Mendie U.E."/>
        </authorList>
    </citation>
    <scope>NUCLEOTIDE SEQUENCE [LARGE SCALE GENOMIC DNA]</scope>
    <source>
        <strain evidence="7 8">PGLac3</strain>
    </source>
</reference>
<name>A0ABV4CGT3_9PSEU</name>
<gene>
    <name evidence="7" type="ORF">AB8O55_12600</name>
</gene>
<feature type="transmembrane region" description="Helical" evidence="6">
    <location>
        <begin position="146"/>
        <end position="166"/>
    </location>
</feature>
<evidence type="ECO:0000256" key="2">
    <source>
        <dbReference type="ARBA" id="ARBA00007524"/>
    </source>
</evidence>
<dbReference type="Pfam" id="PF03073">
    <property type="entry name" value="TspO_MBR"/>
    <property type="match status" value="1"/>
</dbReference>
<evidence type="ECO:0000256" key="5">
    <source>
        <dbReference type="ARBA" id="ARBA00023136"/>
    </source>
</evidence>
<dbReference type="Gene3D" id="1.20.1260.100">
    <property type="entry name" value="TspO/MBR protein"/>
    <property type="match status" value="1"/>
</dbReference>
<keyword evidence="5 6" id="KW-0472">Membrane</keyword>
<evidence type="ECO:0000256" key="1">
    <source>
        <dbReference type="ARBA" id="ARBA00004141"/>
    </source>
</evidence>